<evidence type="ECO:0000259" key="2">
    <source>
        <dbReference type="Pfam" id="PF21789"/>
    </source>
</evidence>
<dbReference type="InterPro" id="IPR048365">
    <property type="entry name" value="TNP-like_RNaseH_N"/>
</dbReference>
<dbReference type="Pfam" id="PF21787">
    <property type="entry name" value="TNP-like_RNaseH_N"/>
    <property type="match status" value="1"/>
</dbReference>
<reference evidence="3" key="1">
    <citation type="submission" date="2020-08" db="EMBL/GenBank/DDBJ databases">
        <title>Spodoptera exigua strain:BAW_Kor-Di-RS1 Genome sequencing and assembly.</title>
        <authorList>
            <person name="Kim J."/>
            <person name="Nam H.Y."/>
            <person name="Kwon M."/>
            <person name="Choi J.H."/>
            <person name="Cho S.R."/>
            <person name="Kim G.-H."/>
        </authorList>
    </citation>
    <scope>NUCLEOTIDE SEQUENCE</scope>
    <source>
        <strain evidence="3">BAW_Kor-Di-RS1</strain>
        <tissue evidence="3">Whole-body</tissue>
    </source>
</reference>
<feature type="domain" description="Transposable element P transposase-like RNase H" evidence="1">
    <location>
        <begin position="408"/>
        <end position="483"/>
    </location>
</feature>
<evidence type="ECO:0008006" key="5">
    <source>
        <dbReference type="Google" id="ProtNLM"/>
    </source>
</evidence>
<sequence>MIVLCTGDVNIITKTDESEFEVPIKGVLCVPDLTTNLLSVSQLLKNGNKVTFTANGCSVYNKNGGLVAVADIEMFLEIMQQPTAIVENKLSDTNSNKKKNMESINPVQENAAVIIFESEIIDDEGIDQLVNQTYDNLMVPPKRVREETKTKPQKKTVQALLPRDRGHRVEFCQWLQTKQQENPNFISHVIWTDESTFTRNGIWNRRNAHHWSHTNPYEIEESGHQTRWSVNVWAGIFGNKILGPVFLPARMDEPRYLKFLRGDLERELETKDPYVINLTYVFEPVAGPSRIPLREHNANITPTKSEFFVSSKQEGDQKSKMLIRKLKNSMNKVYRLQRTKSSIQKLVQHLHCYCKENCRIIRGRRLDADGIWKLKYKRSPTCYILLRRMICLQAPSILKSLLSKFTLNVGTHKILLKMLKNTTKHFSLTECEYILLWDEMSLRKNVWYNSKADFIEGFQDLSTQGRSPEAASYALVFMVVGVDRLSTLIKEVLNCCFDAGINICASVCDMDGVNKRALCLLGASVENPYIEVSNHKIVTLFDTPHLLKCFRNLFMKCDVSHSVAAEIYTKVAGGDMPTETLATANLITNMDELFNGINASTPDLRRGKFFSANINHSSEHLQMLNKMKTFVKKFVFLGCRGYLPSKDGWIWTLNGIEIRLKQDSLENLFGCIRYNCGSNRNPTVAQFIAGLKNDIQTETEQSEHIKQIEEENEENVVSSLEQNLDVGRSELQAYAYVCGFIVKKYKNNCENRKNILISETPEEVRNFIEFKNYESVKKSLIYTSKNLIDCDSINYDFLENCMEHKECNINYKINRLPYYNKEILFVEAVCRSPREQERESSFIQAKWKELTIRLNSEGSGTVWSDYKNNIKRKCAKICRAAGGTGGGPALQLTLSDLENRVMQIVGVQAATGMAVQEAGFNLVMEECSNGAEAQAATVPEVVSIDDHGYWSECTLQTESHVHTEIDNAFCLDL</sequence>
<protein>
    <recommendedName>
        <fullName evidence="5">Transposase</fullName>
    </recommendedName>
</protein>
<dbReference type="InterPro" id="IPR048367">
    <property type="entry name" value="TNP-like_RNaseH_C"/>
</dbReference>
<evidence type="ECO:0000313" key="3">
    <source>
        <dbReference type="EMBL" id="KAF9417914.1"/>
    </source>
</evidence>
<feature type="domain" description="Transposable element P transposase-like RNase H C-terminal" evidence="2">
    <location>
        <begin position="662"/>
        <end position="689"/>
    </location>
</feature>
<keyword evidence="4" id="KW-1185">Reference proteome</keyword>
<dbReference type="PANTHER" id="PTHR47326">
    <property type="entry name" value="TRANSPOSABLE ELEMENT TC3 TRANSPOSASE-LIKE PROTEIN"/>
    <property type="match status" value="1"/>
</dbReference>
<organism evidence="3 4">
    <name type="scientific">Spodoptera exigua</name>
    <name type="common">Beet armyworm</name>
    <name type="synonym">Noctua fulgens</name>
    <dbReference type="NCBI Taxonomy" id="7107"/>
    <lineage>
        <taxon>Eukaryota</taxon>
        <taxon>Metazoa</taxon>
        <taxon>Ecdysozoa</taxon>
        <taxon>Arthropoda</taxon>
        <taxon>Hexapoda</taxon>
        <taxon>Insecta</taxon>
        <taxon>Pterygota</taxon>
        <taxon>Neoptera</taxon>
        <taxon>Endopterygota</taxon>
        <taxon>Lepidoptera</taxon>
        <taxon>Glossata</taxon>
        <taxon>Ditrysia</taxon>
        <taxon>Noctuoidea</taxon>
        <taxon>Noctuidae</taxon>
        <taxon>Amphipyrinae</taxon>
        <taxon>Spodoptera</taxon>
    </lineage>
</organism>
<dbReference type="Pfam" id="PF21789">
    <property type="entry name" value="TNP-like_RNaseH_C"/>
    <property type="match status" value="1"/>
</dbReference>
<dbReference type="EMBL" id="JACKWZ010000063">
    <property type="protein sequence ID" value="KAF9417914.1"/>
    <property type="molecule type" value="Genomic_DNA"/>
</dbReference>
<comment type="caution">
    <text evidence="3">The sequence shown here is derived from an EMBL/GenBank/DDBJ whole genome shotgun (WGS) entry which is preliminary data.</text>
</comment>
<accession>A0A835GHP1</accession>
<evidence type="ECO:0000259" key="1">
    <source>
        <dbReference type="Pfam" id="PF21787"/>
    </source>
</evidence>
<name>A0A835GHP1_SPOEX</name>
<dbReference type="GO" id="GO:0003676">
    <property type="term" value="F:nucleic acid binding"/>
    <property type="evidence" value="ECO:0007669"/>
    <property type="project" value="InterPro"/>
</dbReference>
<evidence type="ECO:0000313" key="4">
    <source>
        <dbReference type="Proteomes" id="UP000648187"/>
    </source>
</evidence>
<proteinExistence type="predicted"/>
<gene>
    <name evidence="3" type="ORF">HW555_005059</name>
</gene>
<dbReference type="PANTHER" id="PTHR47326:SF1">
    <property type="entry name" value="HTH PSQ-TYPE DOMAIN-CONTAINING PROTEIN"/>
    <property type="match status" value="1"/>
</dbReference>
<dbReference type="Proteomes" id="UP000648187">
    <property type="component" value="Unassembled WGS sequence"/>
</dbReference>
<dbReference type="InterPro" id="IPR036397">
    <property type="entry name" value="RNaseH_sf"/>
</dbReference>
<dbReference type="AlphaFoldDB" id="A0A835GHP1"/>
<dbReference type="Gene3D" id="3.30.420.10">
    <property type="entry name" value="Ribonuclease H-like superfamily/Ribonuclease H"/>
    <property type="match status" value="1"/>
</dbReference>